<dbReference type="EMBL" id="GBXM01107694">
    <property type="protein sequence ID" value="JAH00883.1"/>
    <property type="molecule type" value="Transcribed_RNA"/>
</dbReference>
<reference evidence="2" key="2">
    <citation type="journal article" date="2015" name="Fish Shellfish Immunol.">
        <title>Early steps in the European eel (Anguilla anguilla)-Vibrio vulnificus interaction in the gills: Role of the RtxA13 toxin.</title>
        <authorList>
            <person name="Callol A."/>
            <person name="Pajuelo D."/>
            <person name="Ebbesson L."/>
            <person name="Teles M."/>
            <person name="MacKenzie S."/>
            <person name="Amaro C."/>
        </authorList>
    </citation>
    <scope>NUCLEOTIDE SEQUENCE</scope>
</reference>
<evidence type="ECO:0000313" key="2">
    <source>
        <dbReference type="EMBL" id="JAH00883.1"/>
    </source>
</evidence>
<proteinExistence type="predicted"/>
<organism evidence="2">
    <name type="scientific">Anguilla anguilla</name>
    <name type="common">European freshwater eel</name>
    <name type="synonym">Muraena anguilla</name>
    <dbReference type="NCBI Taxonomy" id="7936"/>
    <lineage>
        <taxon>Eukaryota</taxon>
        <taxon>Metazoa</taxon>
        <taxon>Chordata</taxon>
        <taxon>Craniata</taxon>
        <taxon>Vertebrata</taxon>
        <taxon>Euteleostomi</taxon>
        <taxon>Actinopterygii</taxon>
        <taxon>Neopterygii</taxon>
        <taxon>Teleostei</taxon>
        <taxon>Anguilliformes</taxon>
        <taxon>Anguillidae</taxon>
        <taxon>Anguilla</taxon>
    </lineage>
</organism>
<feature type="region of interest" description="Disordered" evidence="1">
    <location>
        <begin position="1"/>
        <end position="22"/>
    </location>
</feature>
<sequence length="54" mass="6028">MAGNGGNKYNTNAASTRPIRNVQRCKLHPKSSCTFGKYTPRAGTFWEVKQSPRN</sequence>
<protein>
    <submittedName>
        <fullName evidence="2">Uncharacterized protein</fullName>
    </submittedName>
</protein>
<name>A0A0E9PAM4_ANGAN</name>
<accession>A0A0E9PAM4</accession>
<evidence type="ECO:0000256" key="1">
    <source>
        <dbReference type="SAM" id="MobiDB-lite"/>
    </source>
</evidence>
<reference evidence="2" key="1">
    <citation type="submission" date="2014-11" db="EMBL/GenBank/DDBJ databases">
        <authorList>
            <person name="Amaro Gonzalez C."/>
        </authorList>
    </citation>
    <scope>NUCLEOTIDE SEQUENCE</scope>
</reference>
<dbReference type="AlphaFoldDB" id="A0A0E9PAM4"/>